<name>A0A4Q2JY78_9MICO</name>
<evidence type="ECO:0000313" key="1">
    <source>
        <dbReference type="EMBL" id="RXZ51807.1"/>
    </source>
</evidence>
<dbReference type="Proteomes" id="UP000292881">
    <property type="component" value="Unassembled WGS sequence"/>
</dbReference>
<dbReference type="Gene3D" id="3.10.450.50">
    <property type="match status" value="1"/>
</dbReference>
<organism evidence="1 2">
    <name type="scientific">Agromyces binzhouensis</name>
    <dbReference type="NCBI Taxonomy" id="1817495"/>
    <lineage>
        <taxon>Bacteria</taxon>
        <taxon>Bacillati</taxon>
        <taxon>Actinomycetota</taxon>
        <taxon>Actinomycetes</taxon>
        <taxon>Micrococcales</taxon>
        <taxon>Microbacteriaceae</taxon>
        <taxon>Agromyces</taxon>
    </lineage>
</organism>
<dbReference type="InterPro" id="IPR032710">
    <property type="entry name" value="NTF2-like_dom_sf"/>
</dbReference>
<accession>A0A4Q2JY78</accession>
<sequence length="121" mass="13527">MSHTDAFDAYDTATLPPVVVRYLSAHGDDAQRQTVVETFTADARVTDEGIDYDGRDGIRAWLDKTGSEYTYASTLTGQRQEGPDQWIVFAHLEGDFPGGVVDLRYRFSLDQDRIARLIIAP</sequence>
<protein>
    <submittedName>
        <fullName evidence="1">Nuclear transport factor 2 family protein</fullName>
    </submittedName>
</protein>
<dbReference type="SUPFAM" id="SSF54427">
    <property type="entry name" value="NTF2-like"/>
    <property type="match status" value="1"/>
</dbReference>
<dbReference type="EMBL" id="SDPL01000003">
    <property type="protein sequence ID" value="RXZ51807.1"/>
    <property type="molecule type" value="Genomic_DNA"/>
</dbReference>
<proteinExistence type="predicted"/>
<evidence type="ECO:0000313" key="2">
    <source>
        <dbReference type="Proteomes" id="UP000292881"/>
    </source>
</evidence>
<dbReference type="AlphaFoldDB" id="A0A4Q2JY78"/>
<dbReference type="RefSeq" id="WP_129232968.1">
    <property type="nucleotide sequence ID" value="NZ_SDPL01000003.1"/>
</dbReference>
<comment type="caution">
    <text evidence="1">The sequence shown here is derived from an EMBL/GenBank/DDBJ whole genome shotgun (WGS) entry which is preliminary data.</text>
</comment>
<keyword evidence="2" id="KW-1185">Reference proteome</keyword>
<reference evidence="1 2" key="1">
    <citation type="submission" date="2019-01" db="EMBL/GenBank/DDBJ databases">
        <authorList>
            <person name="Li J."/>
        </authorList>
    </citation>
    <scope>NUCLEOTIDE SEQUENCE [LARGE SCALE GENOMIC DNA]</scope>
    <source>
        <strain evidence="1 2">CGMCC 4.7180</strain>
    </source>
</reference>
<dbReference type="OrthoDB" id="8684708at2"/>
<gene>
    <name evidence="1" type="ORF">ESO86_00635</name>
</gene>